<name>A0ABW4LQE0_9BACI</name>
<reference evidence="2" key="1">
    <citation type="journal article" date="2019" name="Int. J. Syst. Evol. Microbiol.">
        <title>The Global Catalogue of Microorganisms (GCM) 10K type strain sequencing project: providing services to taxonomists for standard genome sequencing and annotation.</title>
        <authorList>
            <consortium name="The Broad Institute Genomics Platform"/>
            <consortium name="The Broad Institute Genome Sequencing Center for Infectious Disease"/>
            <person name="Wu L."/>
            <person name="Ma J."/>
        </authorList>
    </citation>
    <scope>NUCLEOTIDE SEQUENCE [LARGE SCALE GENOMIC DNA]</scope>
    <source>
        <strain evidence="2">CCUG 49339</strain>
    </source>
</reference>
<sequence>MHYQQSEKYGKAGVRELSDGRIRYYGEIPPATKAGEMAGRRVLREWNPATGLKKTWHETIDHNGIIRKLDLM</sequence>
<organism evidence="1 2">
    <name type="scientific">Bacillus salitolerans</name>
    <dbReference type="NCBI Taxonomy" id="1437434"/>
    <lineage>
        <taxon>Bacteria</taxon>
        <taxon>Bacillati</taxon>
        <taxon>Bacillota</taxon>
        <taxon>Bacilli</taxon>
        <taxon>Bacillales</taxon>
        <taxon>Bacillaceae</taxon>
        <taxon>Bacillus</taxon>
    </lineage>
</organism>
<proteinExistence type="predicted"/>
<dbReference type="EMBL" id="JBHUEM010000020">
    <property type="protein sequence ID" value="MFD1737370.1"/>
    <property type="molecule type" value="Genomic_DNA"/>
</dbReference>
<evidence type="ECO:0000313" key="1">
    <source>
        <dbReference type="EMBL" id="MFD1737370.1"/>
    </source>
</evidence>
<gene>
    <name evidence="1" type="ORF">ACFSCX_12470</name>
</gene>
<dbReference type="Proteomes" id="UP001597214">
    <property type="component" value="Unassembled WGS sequence"/>
</dbReference>
<accession>A0ABW4LQE0</accession>
<protein>
    <submittedName>
        <fullName evidence="1">Uncharacterized protein</fullName>
    </submittedName>
</protein>
<evidence type="ECO:0000313" key="2">
    <source>
        <dbReference type="Proteomes" id="UP001597214"/>
    </source>
</evidence>
<keyword evidence="2" id="KW-1185">Reference proteome</keyword>
<dbReference type="RefSeq" id="WP_377928584.1">
    <property type="nucleotide sequence ID" value="NZ_JBHUEM010000020.1"/>
</dbReference>
<comment type="caution">
    <text evidence="1">The sequence shown here is derived from an EMBL/GenBank/DDBJ whole genome shotgun (WGS) entry which is preliminary data.</text>
</comment>